<dbReference type="RefSeq" id="WP_201777282.1">
    <property type="nucleotide sequence ID" value="NZ_DF968181.1"/>
</dbReference>
<dbReference type="AlphaFoldDB" id="A0A0S7BS60"/>
<accession>A0A0S7BS60</accession>
<evidence type="ECO:0000256" key="1">
    <source>
        <dbReference type="ARBA" id="ARBA00023121"/>
    </source>
</evidence>
<dbReference type="InterPro" id="IPR050270">
    <property type="entry name" value="DegV_domain_contain"/>
</dbReference>
<dbReference type="InterPro" id="IPR043168">
    <property type="entry name" value="DegV_C"/>
</dbReference>
<dbReference type="SUPFAM" id="SSF82549">
    <property type="entry name" value="DAK1/DegV-like"/>
    <property type="match status" value="1"/>
</dbReference>
<keyword evidence="1" id="KW-0446">Lipid-binding</keyword>
<proteinExistence type="predicted"/>
<dbReference type="Proteomes" id="UP000053370">
    <property type="component" value="Unassembled WGS sequence"/>
</dbReference>
<protein>
    <submittedName>
        <fullName evidence="2">EDD domain protein, DegV family</fullName>
    </submittedName>
</protein>
<dbReference type="InterPro" id="IPR003797">
    <property type="entry name" value="DegV"/>
</dbReference>
<dbReference type="PATRIC" id="fig|1678840.3.peg.2704"/>
<dbReference type="PROSITE" id="PS51482">
    <property type="entry name" value="DEGV"/>
    <property type="match status" value="1"/>
</dbReference>
<dbReference type="NCBIfam" id="TIGR00762">
    <property type="entry name" value="DegV"/>
    <property type="match status" value="1"/>
</dbReference>
<reference evidence="2" key="1">
    <citation type="journal article" date="2015" name="Genome Announc.">
        <title>Draft Genome Sequence of Anaerolineae Strain TC1, a Novel Isolate from a Methanogenic Wastewater Treatment System.</title>
        <authorList>
            <person name="Matsuura N."/>
            <person name="Tourlousse D.M."/>
            <person name="Sun L."/>
            <person name="Toyonaga M."/>
            <person name="Kuroda K."/>
            <person name="Ohashi A."/>
            <person name="Cruz R."/>
            <person name="Yamaguchi T."/>
            <person name="Sekiguchi Y."/>
        </authorList>
    </citation>
    <scope>NUCLEOTIDE SEQUENCE [LARGE SCALE GENOMIC DNA]</scope>
    <source>
        <strain evidence="2">TC1</strain>
    </source>
</reference>
<dbReference type="PANTHER" id="PTHR33434:SF2">
    <property type="entry name" value="FATTY ACID-BINDING PROTEIN TM_1468"/>
    <property type="match status" value="1"/>
</dbReference>
<keyword evidence="3" id="KW-1185">Reference proteome</keyword>
<sequence>MNKRILITSDSTCDLSPELMQRYHIETIPLHIQLGERSFLDGVEIQPSAIFEIFEKEGILPQTSAVSEHDYTEFFSRFDPDSIDIIHISIGSDFSCCYQNALIAAKEFANVRVIDSCSVSIGTGLLAVLGAELAERGDSIEQIYTYLLDAVPRVEISFVIDTLTFLSKGGRCSSVAALGAGLLHLKPCIEIKNGKMVVGKKYRGKLDQCLVSYVHDRLSSRSDIDNHRIFITHSLEDTSVIHKIQSEIQSYIPFKEIQITKAGCAISSHCGPRTLGIIFMRSV</sequence>
<dbReference type="GO" id="GO:0008289">
    <property type="term" value="F:lipid binding"/>
    <property type="evidence" value="ECO:0007669"/>
    <property type="project" value="UniProtKB-KW"/>
</dbReference>
<dbReference type="Gene3D" id="3.40.50.10170">
    <property type="match status" value="1"/>
</dbReference>
<dbReference type="Pfam" id="PF02645">
    <property type="entry name" value="DegV"/>
    <property type="match status" value="1"/>
</dbReference>
<evidence type="ECO:0000313" key="2">
    <source>
        <dbReference type="EMBL" id="GAP41271.1"/>
    </source>
</evidence>
<name>A0A0S7BS60_9CHLR</name>
<organism evidence="2">
    <name type="scientific">Flexilinea flocculi</name>
    <dbReference type="NCBI Taxonomy" id="1678840"/>
    <lineage>
        <taxon>Bacteria</taxon>
        <taxon>Bacillati</taxon>
        <taxon>Chloroflexota</taxon>
        <taxon>Anaerolineae</taxon>
        <taxon>Anaerolineales</taxon>
        <taxon>Anaerolineaceae</taxon>
        <taxon>Flexilinea</taxon>
    </lineage>
</organism>
<dbReference type="STRING" id="1678840.ATC1_131256"/>
<dbReference type="Gene3D" id="3.30.1180.10">
    <property type="match status" value="1"/>
</dbReference>
<evidence type="ECO:0000313" key="3">
    <source>
        <dbReference type="Proteomes" id="UP000053370"/>
    </source>
</evidence>
<dbReference type="PANTHER" id="PTHR33434">
    <property type="entry name" value="DEGV DOMAIN-CONTAINING PROTEIN DR_1986-RELATED"/>
    <property type="match status" value="1"/>
</dbReference>
<gene>
    <name evidence="2" type="ORF">ATC1_131256</name>
</gene>
<dbReference type="EMBL" id="DF968181">
    <property type="protein sequence ID" value="GAP41271.1"/>
    <property type="molecule type" value="Genomic_DNA"/>
</dbReference>